<feature type="domain" description="Glycosyltransferase subfamily 4-like N-terminal" evidence="2">
    <location>
        <begin position="46"/>
        <end position="154"/>
    </location>
</feature>
<dbReference type="Pfam" id="PF13439">
    <property type="entry name" value="Glyco_transf_4"/>
    <property type="match status" value="1"/>
</dbReference>
<dbReference type="CDD" id="cd03801">
    <property type="entry name" value="GT4_PimA-like"/>
    <property type="match status" value="1"/>
</dbReference>
<accession>A0A841ZNJ4</accession>
<dbReference type="PANTHER" id="PTHR45947:SF14">
    <property type="entry name" value="SLL1723 PROTEIN"/>
    <property type="match status" value="1"/>
</dbReference>
<comment type="caution">
    <text evidence="3">The sequence shown here is derived from an EMBL/GenBank/DDBJ whole genome shotgun (WGS) entry which is preliminary data.</text>
</comment>
<proteinExistence type="predicted"/>
<dbReference type="RefSeq" id="WP_185374651.1">
    <property type="nucleotide sequence ID" value="NZ_JAARRM010000005.1"/>
</dbReference>
<evidence type="ECO:0000313" key="4">
    <source>
        <dbReference type="Proteomes" id="UP000559885"/>
    </source>
</evidence>
<organism evidence="3 4">
    <name type="scientific">Listeria aquatica</name>
    <dbReference type="NCBI Taxonomy" id="1494960"/>
    <lineage>
        <taxon>Bacteria</taxon>
        <taxon>Bacillati</taxon>
        <taxon>Bacillota</taxon>
        <taxon>Bacilli</taxon>
        <taxon>Bacillales</taxon>
        <taxon>Listeriaceae</taxon>
        <taxon>Listeria</taxon>
    </lineage>
</organism>
<dbReference type="InterPro" id="IPR050194">
    <property type="entry name" value="Glycosyltransferase_grp1"/>
</dbReference>
<dbReference type="AlphaFoldDB" id="A0A841ZNJ4"/>
<protein>
    <submittedName>
        <fullName evidence="3">Glycosyltransferase family 4 protein</fullName>
    </submittedName>
</protein>
<keyword evidence="3" id="KW-0808">Transferase</keyword>
<gene>
    <name evidence="3" type="ORF">HB912_11335</name>
</gene>
<dbReference type="GO" id="GO:0016757">
    <property type="term" value="F:glycosyltransferase activity"/>
    <property type="evidence" value="ECO:0007669"/>
    <property type="project" value="InterPro"/>
</dbReference>
<evidence type="ECO:0000259" key="2">
    <source>
        <dbReference type="Pfam" id="PF13439"/>
    </source>
</evidence>
<sequence length="342" mass="39324">MNILMVGPDPKEKGGIATVISNFKQYYTSEKHQLFFLSSWSEKSKWKTEWQAFRLIRKVIHNQKIDVVHFHVAQKGSFYRKALLSRLVPKHCRVIFHMHASQFDLFYEKSRWIMKALIRHVFNRIDHVVVLGENWKKFYQTVTTTEVSIIQNAVQIPESSSYDAKSKTIVTFGRIGKRKGSYDLLQVAARMDKDFPEVKFVLYGDGDIEGVSDEIKMMGLQNVELGGWVSKEEQAEILKTTMLHFLPSYREGLPMAVLETMASGIPNLTTNVGDIPAVISDGKNGMLVCPGEVEVMANELACFIKDDNGIQNRYSKNARQTIEQNFSFEAYMRSWEQIYKKT</sequence>
<reference evidence="3 4" key="1">
    <citation type="submission" date="2020-03" db="EMBL/GenBank/DDBJ databases">
        <title>Soil Listeria distribution.</title>
        <authorList>
            <person name="Liao J."/>
            <person name="Wiedmann M."/>
        </authorList>
    </citation>
    <scope>NUCLEOTIDE SEQUENCE [LARGE SCALE GENOMIC DNA]</scope>
    <source>
        <strain evidence="3 4">FSL L7-1507</strain>
    </source>
</reference>
<dbReference type="InterPro" id="IPR028098">
    <property type="entry name" value="Glyco_trans_4-like_N"/>
</dbReference>
<dbReference type="EMBL" id="JAARRM010000005">
    <property type="protein sequence ID" value="MBC1522239.1"/>
    <property type="molecule type" value="Genomic_DNA"/>
</dbReference>
<feature type="domain" description="Glycosyl transferase family 1" evidence="1">
    <location>
        <begin position="159"/>
        <end position="320"/>
    </location>
</feature>
<evidence type="ECO:0000259" key="1">
    <source>
        <dbReference type="Pfam" id="PF00534"/>
    </source>
</evidence>
<dbReference type="PANTHER" id="PTHR45947">
    <property type="entry name" value="SULFOQUINOVOSYL TRANSFERASE SQD2"/>
    <property type="match status" value="1"/>
</dbReference>
<dbReference type="SUPFAM" id="SSF53756">
    <property type="entry name" value="UDP-Glycosyltransferase/glycogen phosphorylase"/>
    <property type="match status" value="1"/>
</dbReference>
<dbReference type="Gene3D" id="3.40.50.2000">
    <property type="entry name" value="Glycogen Phosphorylase B"/>
    <property type="match status" value="2"/>
</dbReference>
<dbReference type="Proteomes" id="UP000559885">
    <property type="component" value="Unassembled WGS sequence"/>
</dbReference>
<dbReference type="InterPro" id="IPR001296">
    <property type="entry name" value="Glyco_trans_1"/>
</dbReference>
<dbReference type="Pfam" id="PF00534">
    <property type="entry name" value="Glycos_transf_1"/>
    <property type="match status" value="1"/>
</dbReference>
<evidence type="ECO:0000313" key="3">
    <source>
        <dbReference type="EMBL" id="MBC1522239.1"/>
    </source>
</evidence>
<name>A0A841ZNJ4_9LIST</name>